<dbReference type="EMBL" id="GL768190">
    <property type="protein sequence ID" value="EFZ11818.1"/>
    <property type="molecule type" value="Genomic_DNA"/>
</dbReference>
<accession>E9J5T6</accession>
<evidence type="ECO:0000313" key="1">
    <source>
        <dbReference type="EMBL" id="EFZ11818.1"/>
    </source>
</evidence>
<dbReference type="HOGENOM" id="CLU_1291851_0_0_1"/>
<protein>
    <submittedName>
        <fullName evidence="1">Uncharacterized protein</fullName>
    </submittedName>
</protein>
<gene>
    <name evidence="1" type="ORF">SINV_10222</name>
</gene>
<dbReference type="AlphaFoldDB" id="E9J5T6"/>
<reference evidence="1" key="1">
    <citation type="journal article" date="2011" name="Proc. Natl. Acad. Sci. U.S.A.">
        <title>The genome of the fire ant Solenopsis invicta.</title>
        <authorList>
            <person name="Wurm Y."/>
            <person name="Wang J."/>
            <person name="Riba-Grognuz O."/>
            <person name="Corona M."/>
            <person name="Nygaard S."/>
            <person name="Hunt B.G."/>
            <person name="Ingram K.K."/>
            <person name="Falquet L."/>
            <person name="Nipitwattanaphon M."/>
            <person name="Gotzek D."/>
            <person name="Dijkstra M.B."/>
            <person name="Oettler J."/>
            <person name="Comtesse F."/>
            <person name="Shih C.J."/>
            <person name="Wu W.J."/>
            <person name="Yang C.C."/>
            <person name="Thomas J."/>
            <person name="Beaudoing E."/>
            <person name="Pradervand S."/>
            <person name="Flegel V."/>
            <person name="Cook E.D."/>
            <person name="Fabbretti R."/>
            <person name="Stockinger H."/>
            <person name="Long L."/>
            <person name="Farmerie W.G."/>
            <person name="Oakey J."/>
            <person name="Boomsma J.J."/>
            <person name="Pamilo P."/>
            <person name="Yi S.V."/>
            <person name="Heinze J."/>
            <person name="Goodisman M.A."/>
            <person name="Farinelli L."/>
            <person name="Harshman K."/>
            <person name="Hulo N."/>
            <person name="Cerutti L."/>
            <person name="Xenarios I."/>
            <person name="Shoemaker D."/>
            <person name="Keller L."/>
        </authorList>
    </citation>
    <scope>NUCLEOTIDE SEQUENCE [LARGE SCALE GENOMIC DNA]</scope>
</reference>
<proteinExistence type="predicted"/>
<name>E9J5T6_SOLIN</name>
<feature type="non-terminal residue" evidence="1">
    <location>
        <position position="214"/>
    </location>
</feature>
<sequence length="214" mass="24322">MFIFLCVLDTVNTEIPFVKENETNDEVDMYNQHGNNEENNEILLRSGEKYLFYTNMCQTKNEARNKLYKKGAMGSSNNHPSSYDFKYRIHLCILGKHPQAVFILNRNTEEDMDTTCMSSTTIKAGLEYVAGFVAYKFKAQYPSLGITDDAGGTTSKWIKAVSKGYLTNPSVELLNAAKVVENFVIQKVVALVQNSEQYVNEISHKVLQYLVKTR</sequence>
<organism>
    <name type="scientific">Solenopsis invicta</name>
    <name type="common">Red imported fire ant</name>
    <name type="synonym">Solenopsis wagneri</name>
    <dbReference type="NCBI Taxonomy" id="13686"/>
    <lineage>
        <taxon>Eukaryota</taxon>
        <taxon>Metazoa</taxon>
        <taxon>Ecdysozoa</taxon>
        <taxon>Arthropoda</taxon>
        <taxon>Hexapoda</taxon>
        <taxon>Insecta</taxon>
        <taxon>Pterygota</taxon>
        <taxon>Neoptera</taxon>
        <taxon>Endopterygota</taxon>
        <taxon>Hymenoptera</taxon>
        <taxon>Apocrita</taxon>
        <taxon>Aculeata</taxon>
        <taxon>Formicoidea</taxon>
        <taxon>Formicidae</taxon>
        <taxon>Myrmicinae</taxon>
        <taxon>Solenopsis</taxon>
    </lineage>
</organism>